<proteinExistence type="predicted"/>
<organism evidence="1 2">
    <name type="scientific">Nocardioides aromaticivorans</name>
    <dbReference type="NCBI Taxonomy" id="200618"/>
    <lineage>
        <taxon>Bacteria</taxon>
        <taxon>Bacillati</taxon>
        <taxon>Actinomycetota</taxon>
        <taxon>Actinomycetes</taxon>
        <taxon>Propionibacteriales</taxon>
        <taxon>Nocardioidaceae</taxon>
        <taxon>Nocardioides</taxon>
    </lineage>
</organism>
<dbReference type="Proteomes" id="UP000562045">
    <property type="component" value="Unassembled WGS sequence"/>
</dbReference>
<evidence type="ECO:0008006" key="3">
    <source>
        <dbReference type="Google" id="ProtNLM"/>
    </source>
</evidence>
<dbReference type="EMBL" id="JACBZM010000001">
    <property type="protein sequence ID" value="NYI44958.1"/>
    <property type="molecule type" value="Genomic_DNA"/>
</dbReference>
<dbReference type="AlphaFoldDB" id="A0A7Y9ZID9"/>
<evidence type="ECO:0000313" key="2">
    <source>
        <dbReference type="Proteomes" id="UP000562045"/>
    </source>
</evidence>
<accession>A0A7Y9ZID9</accession>
<comment type="caution">
    <text evidence="1">The sequence shown here is derived from an EMBL/GenBank/DDBJ whole genome shotgun (WGS) entry which is preliminary data.</text>
</comment>
<name>A0A7Y9ZID9_9ACTN</name>
<evidence type="ECO:0000313" key="1">
    <source>
        <dbReference type="EMBL" id="NYI44958.1"/>
    </source>
</evidence>
<protein>
    <recommendedName>
        <fullName evidence="3">Abi-like protein</fullName>
    </recommendedName>
</protein>
<dbReference type="RefSeq" id="WP_179648679.1">
    <property type="nucleotide sequence ID" value="NZ_JACBZM010000001.1"/>
</dbReference>
<reference evidence="1 2" key="1">
    <citation type="submission" date="2020-07" db="EMBL/GenBank/DDBJ databases">
        <title>Sequencing the genomes of 1000 actinobacteria strains.</title>
        <authorList>
            <person name="Klenk H.-P."/>
        </authorList>
    </citation>
    <scope>NUCLEOTIDE SEQUENCE [LARGE SCALE GENOMIC DNA]</scope>
    <source>
        <strain evidence="1 2">DSM 15131</strain>
    </source>
</reference>
<sequence length="244" mass="26449">MTAEEQDDAPAIAAAAAAPLSTADLEAWLSTPRLDTYLFPCGGDAGLALELYCWNSQLAAAALADTCHLEVALRNAYDRQMAQQFPDWSVDPASQLFTRTQGHGRAVTKQISLNTGSQRALNDAKRGLGASPSHGKVVAATTFGFWTKLTDRDRTATFWTPMLRHAFNGSPTRGEVHERVARVNKFRNRLAHNEPVFSTSSGLHDRMRDVDELFAWVAPAAAAYVRGTSVVPSLLAQCPVPGLL</sequence>
<gene>
    <name evidence="1" type="ORF">BJ993_002038</name>
</gene>